<feature type="transmembrane region" description="Helical" evidence="1">
    <location>
        <begin position="131"/>
        <end position="154"/>
    </location>
</feature>
<feature type="transmembrane region" description="Helical" evidence="1">
    <location>
        <begin position="103"/>
        <end position="119"/>
    </location>
</feature>
<accession>M7SM56</accession>
<evidence type="ECO:0000256" key="1">
    <source>
        <dbReference type="SAM" id="Phobius"/>
    </source>
</evidence>
<name>M7SM56_EUTLA</name>
<feature type="transmembrane region" description="Helical" evidence="1">
    <location>
        <begin position="407"/>
        <end position="432"/>
    </location>
</feature>
<evidence type="ECO:0000313" key="3">
    <source>
        <dbReference type="Proteomes" id="UP000012174"/>
    </source>
</evidence>
<dbReference type="KEGG" id="ela:UCREL1_7746"/>
<feature type="transmembrane region" description="Helical" evidence="1">
    <location>
        <begin position="452"/>
        <end position="475"/>
    </location>
</feature>
<dbReference type="HOGENOM" id="CLU_016901_0_0_1"/>
<keyword evidence="3" id="KW-1185">Reference proteome</keyword>
<feature type="transmembrane region" description="Helical" evidence="1">
    <location>
        <begin position="174"/>
        <end position="194"/>
    </location>
</feature>
<proteinExistence type="predicted"/>
<dbReference type="EMBL" id="KB706899">
    <property type="protein sequence ID" value="EMR65272.1"/>
    <property type="molecule type" value="Genomic_DNA"/>
</dbReference>
<keyword evidence="1" id="KW-0812">Transmembrane</keyword>
<organism evidence="2 3">
    <name type="scientific">Eutypa lata (strain UCR-EL1)</name>
    <name type="common">Grapevine dieback disease fungus</name>
    <name type="synonym">Eutypa armeniacae</name>
    <dbReference type="NCBI Taxonomy" id="1287681"/>
    <lineage>
        <taxon>Eukaryota</taxon>
        <taxon>Fungi</taxon>
        <taxon>Dikarya</taxon>
        <taxon>Ascomycota</taxon>
        <taxon>Pezizomycotina</taxon>
        <taxon>Sordariomycetes</taxon>
        <taxon>Xylariomycetidae</taxon>
        <taxon>Xylariales</taxon>
        <taxon>Diatrypaceae</taxon>
        <taxon>Eutypa</taxon>
    </lineage>
</organism>
<dbReference type="Proteomes" id="UP000012174">
    <property type="component" value="Unassembled WGS sequence"/>
</dbReference>
<dbReference type="STRING" id="1287681.M7SM56"/>
<dbReference type="AlphaFoldDB" id="M7SM56"/>
<feature type="transmembrane region" description="Helical" evidence="1">
    <location>
        <begin position="206"/>
        <end position="226"/>
    </location>
</feature>
<reference evidence="3" key="1">
    <citation type="journal article" date="2013" name="Genome Announc.">
        <title>Draft genome sequence of the grapevine dieback fungus Eutypa lata UCR-EL1.</title>
        <authorList>
            <person name="Blanco-Ulate B."/>
            <person name="Rolshausen P.E."/>
            <person name="Cantu D."/>
        </authorList>
    </citation>
    <scope>NUCLEOTIDE SEQUENCE [LARGE SCALE GENOMIC DNA]</scope>
    <source>
        <strain evidence="3">UCR-EL1</strain>
    </source>
</reference>
<gene>
    <name evidence="2" type="ORF">UCREL1_7746</name>
</gene>
<sequence length="561" mass="62766">MVSKLESLIASGSLLNTASELESLVTNGSLFNTVHNGYPLYPQGAGSPGAELTIFPNDTTVLSFNSSGLVLDLALPIFTQILDADRELFPISCTYALSGQYDHLPRVLFYVLIVFAFLFRHRTTIAKAALGVVMSYSATACIHLFVLMGFYRFGLPDTIGHDVEDATAYGDVDIFGIAPVVTVSAIVLIPILTWSESFKGNRGKAIIVYWSILIFVCLAVICYYAITFGEGWYFNRIQSVASCKKDCPRPGSLETVGFPLWNIDDYNSDDCDCVDFCGLISPEAPLREKQGMVPILYYGPALKHYCDGNDSLCLGQSDSAHNLLLGVISLWFFSLFLGLVAFLGVNSSSESVRNMIFRLTNATFRDVITAIFKGSRQQTILKKMRLQNPHDPHTFYRRLRRLFAKSVATLYYGLAFVGLLFSPVLFVVSITAVELFIGSLPTSERSDAIGSWAPWVAAMMVLLSSAIMHLNGIVIEHVSTAYRKIRRFVQYDSEERRHLDIADERQPHVEPFIDESIAHTGYVIMYTWWYLAIRAKAFIEWWKDPEKYSTNEYRGHGVLEG</sequence>
<keyword evidence="1" id="KW-1133">Transmembrane helix</keyword>
<dbReference type="OrthoDB" id="3021074at2759"/>
<feature type="transmembrane region" description="Helical" evidence="1">
    <location>
        <begin position="323"/>
        <end position="345"/>
    </location>
</feature>
<keyword evidence="1" id="KW-0472">Membrane</keyword>
<evidence type="ECO:0000313" key="2">
    <source>
        <dbReference type="EMBL" id="EMR65272.1"/>
    </source>
</evidence>
<protein>
    <submittedName>
        <fullName evidence="2">Uncharacterized protein</fullName>
    </submittedName>
</protein>